<dbReference type="HAMAP" id="MF_03039">
    <property type="entry name" value="NUBP2"/>
    <property type="match status" value="1"/>
</dbReference>
<accession>A0A0U1LVB9</accession>
<evidence type="ECO:0000256" key="5">
    <source>
        <dbReference type="ARBA" id="ARBA00022786"/>
    </source>
</evidence>
<gene>
    <name evidence="13" type="ORF">PISL3812_04364</name>
</gene>
<feature type="binding site" evidence="9">
    <location>
        <position position="643"/>
    </location>
    <ligand>
        <name>[4Fe-4S] cluster</name>
        <dbReference type="ChEBI" id="CHEBI:49883"/>
        <note>ligand shared between dimeric partners</note>
    </ligand>
</feature>
<dbReference type="InterPro" id="IPR012989">
    <property type="entry name" value="SEP_domain"/>
</dbReference>
<dbReference type="CDD" id="cd14348">
    <property type="entry name" value="UBA_p47"/>
    <property type="match status" value="1"/>
</dbReference>
<keyword evidence="7 9" id="KW-0408">Iron</keyword>
<dbReference type="PANTHER" id="PTHR23264:SF19">
    <property type="entry name" value="CYTOSOLIC FE-S CLUSTER ASSEMBLY FACTOR NUBP2"/>
    <property type="match status" value="1"/>
</dbReference>
<dbReference type="Pfam" id="PF10609">
    <property type="entry name" value="ParA"/>
    <property type="match status" value="1"/>
</dbReference>
<keyword evidence="4 9" id="KW-0547">Nucleotide-binding</keyword>
<feature type="binding site" evidence="9">
    <location>
        <position position="640"/>
    </location>
    <ligand>
        <name>[4Fe-4S] cluster</name>
        <dbReference type="ChEBI" id="CHEBI:49883"/>
        <note>ligand shared between dimeric partners</note>
    </ligand>
</feature>
<dbReference type="Gene3D" id="3.10.20.90">
    <property type="entry name" value="Phosphatidylinositol 3-kinase Catalytic Subunit, Chain A, domain 1"/>
    <property type="match status" value="1"/>
</dbReference>
<dbReference type="HAMAP" id="MF_02040">
    <property type="entry name" value="Mrp_NBP35"/>
    <property type="match status" value="1"/>
</dbReference>
<evidence type="ECO:0000256" key="9">
    <source>
        <dbReference type="HAMAP-Rule" id="MF_03039"/>
    </source>
</evidence>
<feature type="compositionally biased region" description="Basic and acidic residues" evidence="10">
    <location>
        <begin position="139"/>
        <end position="150"/>
    </location>
</feature>
<keyword evidence="1 9" id="KW-0004">4Fe-4S</keyword>
<dbReference type="GO" id="GO:0051539">
    <property type="term" value="F:4 iron, 4 sulfur cluster binding"/>
    <property type="evidence" value="ECO:0007669"/>
    <property type="project" value="UniProtKB-UniRule"/>
</dbReference>
<dbReference type="InterPro" id="IPR036241">
    <property type="entry name" value="NSFL1C_SEP_dom_sf"/>
</dbReference>
<dbReference type="Gene3D" id="1.10.8.10">
    <property type="entry name" value="DNA helicase RuvA subunit, C-terminal domain"/>
    <property type="match status" value="1"/>
</dbReference>
<evidence type="ECO:0000256" key="2">
    <source>
        <dbReference type="ARBA" id="ARBA00022490"/>
    </source>
</evidence>
<dbReference type="AlphaFoldDB" id="A0A0U1LVB9"/>
<dbReference type="SUPFAM" id="SSF52540">
    <property type="entry name" value="P-loop containing nucleoside triphosphate hydrolases"/>
    <property type="match status" value="1"/>
</dbReference>
<keyword evidence="5" id="KW-0833">Ubl conjugation pathway</keyword>
<dbReference type="InterPro" id="IPR009060">
    <property type="entry name" value="UBA-like_sf"/>
</dbReference>
<dbReference type="InterPro" id="IPR019591">
    <property type="entry name" value="Mrp/NBP35_ATP-bd"/>
</dbReference>
<dbReference type="Proteomes" id="UP000054383">
    <property type="component" value="Unassembled WGS sequence"/>
</dbReference>
<dbReference type="SMART" id="SM00166">
    <property type="entry name" value="UBX"/>
    <property type="match status" value="1"/>
</dbReference>
<dbReference type="GO" id="GO:0140663">
    <property type="term" value="F:ATP-dependent FeS chaperone activity"/>
    <property type="evidence" value="ECO:0007669"/>
    <property type="project" value="InterPro"/>
</dbReference>
<dbReference type="InterPro" id="IPR028600">
    <property type="entry name" value="NUBP2/Cfd1_eukaryotes"/>
</dbReference>
<protein>
    <submittedName>
        <fullName evidence="13">Nucleotide binding protein, putative</fullName>
    </submittedName>
</protein>
<evidence type="ECO:0000256" key="10">
    <source>
        <dbReference type="SAM" id="MobiDB-lite"/>
    </source>
</evidence>
<keyword evidence="6 9" id="KW-0067">ATP-binding</keyword>
<feature type="domain" description="SEP" evidence="12">
    <location>
        <begin position="197"/>
        <end position="261"/>
    </location>
</feature>
<dbReference type="Gene3D" id="3.30.420.210">
    <property type="entry name" value="SEP domain"/>
    <property type="match status" value="1"/>
</dbReference>
<dbReference type="CDD" id="cd01770">
    <property type="entry name" value="UBX_UBXN2"/>
    <property type="match status" value="1"/>
</dbReference>
<evidence type="ECO:0000259" key="11">
    <source>
        <dbReference type="PROSITE" id="PS50033"/>
    </source>
</evidence>
<evidence type="ECO:0000313" key="14">
    <source>
        <dbReference type="Proteomes" id="UP000054383"/>
    </source>
</evidence>
<keyword evidence="2 9" id="KW-0963">Cytoplasm</keyword>
<comment type="function">
    <text evidence="9">Component of the cytosolic iron-sulfur (Fe/S) protein assembly (CIA) machinery. Required for maturation of extramitochondrial Fe-S proteins. The NBP35-CFD1 heterotetramer forms a Fe-S scaffold complex, mediating the de novo assembly of an Fe-S cluster and its transfer to target apoproteins.</text>
</comment>
<dbReference type="InterPro" id="IPR027417">
    <property type="entry name" value="P-loop_NTPase"/>
</dbReference>
<name>A0A0U1LVB9_TALIS</name>
<dbReference type="SUPFAM" id="SSF102848">
    <property type="entry name" value="NSFL1 (p97 ATPase) cofactor p47, SEP domain"/>
    <property type="match status" value="1"/>
</dbReference>
<evidence type="ECO:0000313" key="13">
    <source>
        <dbReference type="EMBL" id="CRG87347.1"/>
    </source>
</evidence>
<feature type="region of interest" description="Disordered" evidence="10">
    <location>
        <begin position="47"/>
        <end position="198"/>
    </location>
</feature>
<dbReference type="OrthoDB" id="25887at2759"/>
<dbReference type="InterPro" id="IPR033756">
    <property type="entry name" value="YlxH/NBP35"/>
</dbReference>
<dbReference type="GO" id="GO:0005829">
    <property type="term" value="C:cytosol"/>
    <property type="evidence" value="ECO:0007669"/>
    <property type="project" value="TreeGrafter"/>
</dbReference>
<dbReference type="GO" id="GO:0043161">
    <property type="term" value="P:proteasome-mediated ubiquitin-dependent protein catabolic process"/>
    <property type="evidence" value="ECO:0007669"/>
    <property type="project" value="UniProtKB-ARBA"/>
</dbReference>
<dbReference type="InterPro" id="IPR029071">
    <property type="entry name" value="Ubiquitin-like_domsf"/>
</dbReference>
<evidence type="ECO:0000256" key="3">
    <source>
        <dbReference type="ARBA" id="ARBA00022723"/>
    </source>
</evidence>
<evidence type="ECO:0000256" key="8">
    <source>
        <dbReference type="ARBA" id="ARBA00023014"/>
    </source>
</evidence>
<dbReference type="SUPFAM" id="SSF54236">
    <property type="entry name" value="Ubiquitin-like"/>
    <property type="match status" value="1"/>
</dbReference>
<evidence type="ECO:0000256" key="7">
    <source>
        <dbReference type="ARBA" id="ARBA00023004"/>
    </source>
</evidence>
<dbReference type="GO" id="GO:0046872">
    <property type="term" value="F:metal ion binding"/>
    <property type="evidence" value="ECO:0007669"/>
    <property type="project" value="UniProtKB-KW"/>
</dbReference>
<proteinExistence type="inferred from homology"/>
<feature type="compositionally biased region" description="Low complexity" evidence="10">
    <location>
        <begin position="289"/>
        <end position="301"/>
    </location>
</feature>
<dbReference type="Pfam" id="PF08059">
    <property type="entry name" value="SEP"/>
    <property type="match status" value="1"/>
</dbReference>
<keyword evidence="8 9" id="KW-0411">Iron-sulfur</keyword>
<comment type="similarity">
    <text evidence="9">Belongs to the Mrp/NBP35 ATP-binding proteins family. NUBP2/CFD1 subfamily.</text>
</comment>
<dbReference type="FunFam" id="3.40.50.300:FF:001300">
    <property type="entry name" value="Cytosolic Fe-S cluster assembly factor CFD1"/>
    <property type="match status" value="1"/>
</dbReference>
<sequence length="741" mass="80206">MASNSSQDDILSQFCYMTGTTPTEARPFLDANHWDVDAAVTEYFADQEEELLQDMEASGGRRLGSDDPAEQSTGARSLGQGPSAASQSSQGRSGAGKKFATLRDLSSGTGGRESGNDDDENQDFFAGGEKSGLAVQNPDDIKQKILEKAKLAQPPPSDDSTSKTSHFTGAARTLGGDDTPSQVIQDPNENRPQRPPRVQRTLHFWADGFSVEDGDLYRSDDPRNAGILEGIRRGRAPLSIMNVLPGQEVDVEIKQHEEKYTRPKPKYKPFSGSGQRLGSPTPAIRTSQPEPAAATANPSEAAKPDVDESQPIVTLQIRLGDGTRLTSRFNTTHTIGDVYSFVSAASTASQSRPWVLMTTFPSKELTDKSAVLAISSDDAAFSFKSSAEQPQISLATIVVPGLLFGYLYLSESHPRFTEKTLLLYDMPLDGVKNIVLVLSGKGGVGKSSVTLQLALALSLQGKSVGILDIDLTGPSIPRIVGKENEKITQSPRGWIPVEVHPSEIAENQESTTPRGSLRCMSVGFLLRDRGDAVIWRGPKKTAMVRQFLTDVYWGETDYLLIDTPPGTSDEHISIGESLLTMASTLPTTATSQNIPHLAGAVLVTTPQAVATSDVRKEINFCAKTRIPVLGVIENMSGYTCPCCGEVSNIFSRGGGEVMATEMAVPFLGRVPIDIKFGQLVESQKIEGDVESDVDDEMDVDQATQQPQVEEDNRLLVDKYRDCWSLPIFEGFAKNLLEKVET</sequence>
<dbReference type="PROSITE" id="PS51399">
    <property type="entry name" value="SEP"/>
    <property type="match status" value="1"/>
</dbReference>
<keyword evidence="3 9" id="KW-0479">Metal-binding</keyword>
<dbReference type="PROSITE" id="PS50033">
    <property type="entry name" value="UBX"/>
    <property type="match status" value="1"/>
</dbReference>
<feature type="compositionally biased region" description="Low complexity" evidence="10">
    <location>
        <begin position="79"/>
        <end position="92"/>
    </location>
</feature>
<evidence type="ECO:0000256" key="1">
    <source>
        <dbReference type="ARBA" id="ARBA00022485"/>
    </source>
</evidence>
<evidence type="ECO:0000259" key="12">
    <source>
        <dbReference type="PROSITE" id="PS51399"/>
    </source>
</evidence>
<dbReference type="FunFam" id="3.10.20.90:FF:000179">
    <property type="entry name" value="Plant UBX domain-containing protein 4"/>
    <property type="match status" value="1"/>
</dbReference>
<comment type="subcellular location">
    <subcellularLocation>
        <location evidence="9">Cytoplasm</location>
    </subcellularLocation>
</comment>
<dbReference type="InterPro" id="IPR001012">
    <property type="entry name" value="UBX_dom"/>
</dbReference>
<dbReference type="STRING" id="28573.A0A0U1LVB9"/>
<organism evidence="13 14">
    <name type="scientific">Talaromyces islandicus</name>
    <name type="common">Penicillium islandicum</name>
    <dbReference type="NCBI Taxonomy" id="28573"/>
    <lineage>
        <taxon>Eukaryota</taxon>
        <taxon>Fungi</taxon>
        <taxon>Dikarya</taxon>
        <taxon>Ascomycota</taxon>
        <taxon>Pezizomycotina</taxon>
        <taxon>Eurotiomycetes</taxon>
        <taxon>Eurotiomycetidae</taxon>
        <taxon>Eurotiales</taxon>
        <taxon>Trichocomaceae</taxon>
        <taxon>Talaromyces</taxon>
        <taxon>Talaromyces sect. Islandici</taxon>
    </lineage>
</organism>
<dbReference type="GO" id="GO:0005524">
    <property type="term" value="F:ATP binding"/>
    <property type="evidence" value="ECO:0007669"/>
    <property type="project" value="UniProtKB-KW"/>
</dbReference>
<dbReference type="SMART" id="SM00553">
    <property type="entry name" value="SEP"/>
    <property type="match status" value="1"/>
</dbReference>
<dbReference type="OMA" id="MENNPAN"/>
<evidence type="ECO:0000256" key="4">
    <source>
        <dbReference type="ARBA" id="ARBA00022741"/>
    </source>
</evidence>
<dbReference type="SUPFAM" id="SSF46934">
    <property type="entry name" value="UBA-like"/>
    <property type="match status" value="1"/>
</dbReference>
<reference evidence="13 14" key="1">
    <citation type="submission" date="2015-04" db="EMBL/GenBank/DDBJ databases">
        <authorList>
            <person name="Syromyatnikov M.Y."/>
            <person name="Popov V.N."/>
        </authorList>
    </citation>
    <scope>NUCLEOTIDE SEQUENCE [LARGE SCALE GENOMIC DNA]</scope>
    <source>
        <strain evidence="13">WF-38-12</strain>
    </source>
</reference>
<feature type="binding site" evidence="9">
    <location>
        <begin position="440"/>
        <end position="447"/>
    </location>
    <ligand>
        <name>ATP</name>
        <dbReference type="ChEBI" id="CHEBI:30616"/>
    </ligand>
</feature>
<dbReference type="CDD" id="cd02037">
    <property type="entry name" value="Mrp_NBP35"/>
    <property type="match status" value="1"/>
</dbReference>
<feature type="region of interest" description="Disordered" evidence="10">
    <location>
        <begin position="256"/>
        <end position="309"/>
    </location>
</feature>
<dbReference type="Gene3D" id="3.40.50.300">
    <property type="entry name" value="P-loop containing nucleotide triphosphate hydrolases"/>
    <property type="match status" value="1"/>
</dbReference>
<dbReference type="FunFam" id="3.30.420.210:FF:000002">
    <property type="entry name" value="UBX domain-containing protein 1"/>
    <property type="match status" value="1"/>
</dbReference>
<dbReference type="Pfam" id="PF00789">
    <property type="entry name" value="UBX"/>
    <property type="match status" value="1"/>
</dbReference>
<feature type="domain" description="UBX" evidence="11">
    <location>
        <begin position="308"/>
        <end position="396"/>
    </location>
</feature>
<feature type="compositionally biased region" description="Polar residues" evidence="10">
    <location>
        <begin position="272"/>
        <end position="288"/>
    </location>
</feature>
<dbReference type="GO" id="GO:0016226">
    <property type="term" value="P:iron-sulfur cluster assembly"/>
    <property type="evidence" value="ECO:0007669"/>
    <property type="project" value="UniProtKB-UniRule"/>
</dbReference>
<evidence type="ECO:0000256" key="6">
    <source>
        <dbReference type="ARBA" id="ARBA00022840"/>
    </source>
</evidence>
<dbReference type="EMBL" id="CVMT01000003">
    <property type="protein sequence ID" value="CRG87347.1"/>
    <property type="molecule type" value="Genomic_DNA"/>
</dbReference>
<dbReference type="PANTHER" id="PTHR23264">
    <property type="entry name" value="NUCLEOTIDE-BINDING PROTEIN NBP35 YEAST -RELATED"/>
    <property type="match status" value="1"/>
</dbReference>
<keyword evidence="14" id="KW-1185">Reference proteome</keyword>
<dbReference type="Pfam" id="PF14555">
    <property type="entry name" value="UBA_4"/>
    <property type="match status" value="1"/>
</dbReference>